<dbReference type="AlphaFoldDB" id="A0A2T1K897"/>
<feature type="compositionally biased region" description="Polar residues" evidence="1">
    <location>
        <begin position="67"/>
        <end position="89"/>
    </location>
</feature>
<evidence type="ECO:0000313" key="2">
    <source>
        <dbReference type="EMBL" id="PSF06359.1"/>
    </source>
</evidence>
<gene>
    <name evidence="2" type="ORF">C7H08_14665</name>
</gene>
<feature type="compositionally biased region" description="Basic and acidic residues" evidence="1">
    <location>
        <begin position="10"/>
        <end position="27"/>
    </location>
</feature>
<keyword evidence="3" id="KW-1185">Reference proteome</keyword>
<proteinExistence type="predicted"/>
<evidence type="ECO:0000256" key="1">
    <source>
        <dbReference type="SAM" id="MobiDB-lite"/>
    </source>
</evidence>
<dbReference type="Proteomes" id="UP000238385">
    <property type="component" value="Unassembled WGS sequence"/>
</dbReference>
<feature type="region of interest" description="Disordered" evidence="1">
    <location>
        <begin position="1"/>
        <end position="27"/>
    </location>
</feature>
<protein>
    <submittedName>
        <fullName evidence="2">Uncharacterized protein</fullName>
    </submittedName>
</protein>
<dbReference type="OrthoDB" id="6080551at2"/>
<comment type="caution">
    <text evidence="2">The sequence shown here is derived from an EMBL/GenBank/DDBJ whole genome shotgun (WGS) entry which is preliminary data.</text>
</comment>
<feature type="region of interest" description="Disordered" evidence="1">
    <location>
        <begin position="55"/>
        <end position="89"/>
    </location>
</feature>
<evidence type="ECO:0000313" key="3">
    <source>
        <dbReference type="Proteomes" id="UP000238385"/>
    </source>
</evidence>
<accession>A0A2T1K897</accession>
<dbReference type="EMBL" id="PXNN01000017">
    <property type="protein sequence ID" value="PSF06359.1"/>
    <property type="molecule type" value="Genomic_DNA"/>
</dbReference>
<reference evidence="2 3" key="1">
    <citation type="submission" date="2018-03" db="EMBL/GenBank/DDBJ databases">
        <title>Marinobacter brunus sp. nov., a marine bacterium of Gamma-proteobacteria isolated from the surface seawater of the South China Sea.</title>
        <authorList>
            <person name="Cheng H."/>
            <person name="Wu Y.-H."/>
            <person name="Xamxidin M."/>
            <person name="Xu X.-W."/>
        </authorList>
    </citation>
    <scope>NUCLEOTIDE SEQUENCE [LARGE SCALE GENOMIC DNA]</scope>
    <source>
        <strain evidence="2 3">JCM 30472</strain>
    </source>
</reference>
<sequence>MDQNQTPETDLDRESRRFAVSANRDKASHRVRYVETGGANVDNEECTFCQAVPDLSDHHKVKATRVSGRSDTSESDGSGAQTSGARSAP</sequence>
<name>A0A2T1K897_9GAMM</name>
<organism evidence="2 3">
    <name type="scientific">Marinobacter halophilus</name>
    <dbReference type="NCBI Taxonomy" id="1323740"/>
    <lineage>
        <taxon>Bacteria</taxon>
        <taxon>Pseudomonadati</taxon>
        <taxon>Pseudomonadota</taxon>
        <taxon>Gammaproteobacteria</taxon>
        <taxon>Pseudomonadales</taxon>
        <taxon>Marinobacteraceae</taxon>
        <taxon>Marinobacter</taxon>
    </lineage>
</organism>